<dbReference type="EMBL" id="JABEOU010000064">
    <property type="protein sequence ID" value="NNG59812.1"/>
    <property type="molecule type" value="Genomic_DNA"/>
</dbReference>
<sequence length="317" mass="35984">MPKKHHYVPVTYLRRFADGDGLLWVYRKDDPSRPFRQRPESTGFETHYYSQVGDDGVRDDSRLEALFSQIESPWPAIVEALADRQRVFPTASSIIPFLALMRVRGPAFRDAAEIHLSNVVRVQAQVLNDAGRLPPPPEGHEDLFEKMEIAIDPHQSLVAMADALSTIGNFLGALSYDVLHNGTEVPFLTSDNPVMYYDPSVTDRQMLPYTVRPPQGRVELLFPLTPEMVLRGRSRPVRTDISHKPVDELRTVNRINRLIARFAYRTVFAIWEGSVRVIKENAAVSPVPRFDRVPAPGGGYYSFGQFVFDGRPNKPKW</sequence>
<dbReference type="RefSeq" id="WP_170171045.1">
    <property type="nucleotide sequence ID" value="NZ_JABEOU010000064.1"/>
</dbReference>
<evidence type="ECO:0000313" key="1">
    <source>
        <dbReference type="EMBL" id="NNG59812.1"/>
    </source>
</evidence>
<dbReference type="InterPro" id="IPR025332">
    <property type="entry name" value="DUF4238"/>
</dbReference>
<dbReference type="Pfam" id="PF14022">
    <property type="entry name" value="DUF4238"/>
    <property type="match status" value="1"/>
</dbReference>
<gene>
    <name evidence="1" type="ORF">HKX06_20940</name>
</gene>
<accession>A0A7Y2KUD2</accession>
<name>A0A7Y2KUD2_SPHPI</name>
<dbReference type="Proteomes" id="UP000550136">
    <property type="component" value="Unassembled WGS sequence"/>
</dbReference>
<dbReference type="AlphaFoldDB" id="A0A7Y2KUD2"/>
<protein>
    <submittedName>
        <fullName evidence="1">DUF4238 domain-containing protein</fullName>
    </submittedName>
</protein>
<organism evidence="1 2">
    <name type="scientific">Sphingomonas paucimobilis</name>
    <name type="common">Pseudomonas paucimobilis</name>
    <dbReference type="NCBI Taxonomy" id="13689"/>
    <lineage>
        <taxon>Bacteria</taxon>
        <taxon>Pseudomonadati</taxon>
        <taxon>Pseudomonadota</taxon>
        <taxon>Alphaproteobacteria</taxon>
        <taxon>Sphingomonadales</taxon>
        <taxon>Sphingomonadaceae</taxon>
        <taxon>Sphingomonas</taxon>
    </lineage>
</organism>
<proteinExistence type="predicted"/>
<comment type="caution">
    <text evidence="1">The sequence shown here is derived from an EMBL/GenBank/DDBJ whole genome shotgun (WGS) entry which is preliminary data.</text>
</comment>
<evidence type="ECO:0000313" key="2">
    <source>
        <dbReference type="Proteomes" id="UP000550136"/>
    </source>
</evidence>
<reference evidence="1 2" key="1">
    <citation type="submission" date="2020-05" db="EMBL/GenBank/DDBJ databases">
        <title>Draft Genome Sequences of Sphingomonas sp. Isolated from the International Space Station.</title>
        <authorList>
            <person name="Bijlani S."/>
            <person name="Singh N.K."/>
            <person name="Mason C.E."/>
            <person name="Wang C.C."/>
            <person name="Venkateswaran K."/>
        </authorList>
    </citation>
    <scope>NUCLEOTIDE SEQUENCE [LARGE SCALE GENOMIC DNA]</scope>
    <source>
        <strain evidence="1 2">FKI-L5-BR-P1</strain>
    </source>
</reference>